<dbReference type="Gene3D" id="2.60.120.560">
    <property type="entry name" value="Exo-inulinase, domain 1"/>
    <property type="match status" value="1"/>
</dbReference>
<dbReference type="AlphaFoldDB" id="A0A0K2SIU2"/>
<gene>
    <name evidence="1" type="ORF">LIP_0887</name>
</gene>
<dbReference type="OrthoDB" id="2634655at2"/>
<keyword evidence="2" id="KW-1185">Reference proteome</keyword>
<dbReference type="RefSeq" id="WP_068134759.1">
    <property type="nucleotide sequence ID" value="NZ_AP014924.1"/>
</dbReference>
<name>A0A0K2SIU2_LIMPI</name>
<organism evidence="1 2">
    <name type="scientific">Limnochorda pilosa</name>
    <dbReference type="NCBI Taxonomy" id="1555112"/>
    <lineage>
        <taxon>Bacteria</taxon>
        <taxon>Bacillati</taxon>
        <taxon>Bacillota</taxon>
        <taxon>Limnochordia</taxon>
        <taxon>Limnochordales</taxon>
        <taxon>Limnochordaceae</taxon>
        <taxon>Limnochorda</taxon>
    </lineage>
</organism>
<evidence type="ECO:0008006" key="3">
    <source>
        <dbReference type="Google" id="ProtNLM"/>
    </source>
</evidence>
<reference evidence="2" key="1">
    <citation type="submission" date="2015-07" db="EMBL/GenBank/DDBJ databases">
        <title>Complete genome sequence and phylogenetic analysis of Limnochorda pilosa.</title>
        <authorList>
            <person name="Watanabe M."/>
            <person name="Kojima H."/>
            <person name="Fukui M."/>
        </authorList>
    </citation>
    <scope>NUCLEOTIDE SEQUENCE [LARGE SCALE GENOMIC DNA]</scope>
    <source>
        <strain evidence="2">HC45</strain>
    </source>
</reference>
<dbReference type="KEGG" id="lpil:LIP_0887"/>
<dbReference type="STRING" id="1555112.LIP_0887"/>
<dbReference type="EMBL" id="AP014924">
    <property type="protein sequence ID" value="BAS26744.1"/>
    <property type="molecule type" value="Genomic_DNA"/>
</dbReference>
<dbReference type="Proteomes" id="UP000065807">
    <property type="component" value="Chromosome"/>
</dbReference>
<reference evidence="2" key="2">
    <citation type="journal article" date="2016" name="Int. J. Syst. Evol. Microbiol.">
        <title>Complete genome sequence and cell structure of Limnochorda pilosa, a Gram-negative spore-former within the phylum Firmicutes.</title>
        <authorList>
            <person name="Watanabe M."/>
            <person name="Kojima H."/>
            <person name="Fukui M."/>
        </authorList>
    </citation>
    <scope>NUCLEOTIDE SEQUENCE [LARGE SCALE GENOMIC DNA]</scope>
    <source>
        <strain evidence="2">HC45</strain>
    </source>
</reference>
<evidence type="ECO:0000313" key="2">
    <source>
        <dbReference type="Proteomes" id="UP000065807"/>
    </source>
</evidence>
<evidence type="ECO:0000313" key="1">
    <source>
        <dbReference type="EMBL" id="BAS26744.1"/>
    </source>
</evidence>
<accession>A0A0K2SIU2</accession>
<sequence>MSEMLRLRTLSLEVSSKLWRVDESREEPVLQLLGNTDVDHMGGQVALIDYAGNDYSMESEMRFVANHLSQDGAGWFGFAIRAQDLRNYEVVWFMPGAERGSTVAYLPVAHGIVPWWTEAYATQEKGTVRIPADAWFRARVDVRGSIIKVYVDGQFVFEKKLTYYLSSGRPGLYVGTATDAEFRRIVLSEL</sequence>
<protein>
    <recommendedName>
        <fullName evidence="3">3-keto-disaccharide hydrolase domain-containing protein</fullName>
    </recommendedName>
</protein>
<proteinExistence type="predicted"/>